<dbReference type="InterPro" id="IPR002347">
    <property type="entry name" value="SDR_fam"/>
</dbReference>
<evidence type="ECO:0000256" key="1">
    <source>
        <dbReference type="ARBA" id="ARBA00006484"/>
    </source>
</evidence>
<dbReference type="PANTHER" id="PTHR44196:SF1">
    <property type="entry name" value="DEHYDROGENASE_REDUCTASE SDR FAMILY MEMBER 7B"/>
    <property type="match status" value="1"/>
</dbReference>
<dbReference type="AlphaFoldDB" id="A0A4Z1E0P0"/>
<keyword evidence="4" id="KW-1185">Reference proteome</keyword>
<comment type="caution">
    <text evidence="3">The sequence shown here is derived from an EMBL/GenBank/DDBJ whole genome shotgun (WGS) entry which is preliminary data.</text>
</comment>
<proteinExistence type="inferred from homology"/>
<evidence type="ECO:0000256" key="2">
    <source>
        <dbReference type="ARBA" id="ARBA00023002"/>
    </source>
</evidence>
<dbReference type="PANTHER" id="PTHR44196">
    <property type="entry name" value="DEHYDROGENASE/REDUCTASE SDR FAMILY MEMBER 7B"/>
    <property type="match status" value="1"/>
</dbReference>
<comment type="similarity">
    <text evidence="1">Belongs to the short-chain dehydrogenases/reductases (SDR) family.</text>
</comment>
<protein>
    <submittedName>
        <fullName evidence="3">Putative oxidoreductase</fullName>
    </submittedName>
</protein>
<dbReference type="EMBL" id="RHPJ01000003">
    <property type="protein sequence ID" value="TGO04910.1"/>
    <property type="molecule type" value="Genomic_DNA"/>
</dbReference>
<dbReference type="RefSeq" id="WP_135850439.1">
    <property type="nucleotide sequence ID" value="NZ_RHPJ01000003.1"/>
</dbReference>
<dbReference type="CDD" id="cd05233">
    <property type="entry name" value="SDR_c"/>
    <property type="match status" value="1"/>
</dbReference>
<organism evidence="3 4">
    <name type="scientific">Serinibacter arcticus</name>
    <dbReference type="NCBI Taxonomy" id="1655435"/>
    <lineage>
        <taxon>Bacteria</taxon>
        <taxon>Bacillati</taxon>
        <taxon>Actinomycetota</taxon>
        <taxon>Actinomycetes</taxon>
        <taxon>Micrococcales</taxon>
        <taxon>Beutenbergiaceae</taxon>
        <taxon>Serinibacter</taxon>
    </lineage>
</organism>
<evidence type="ECO:0000313" key="3">
    <source>
        <dbReference type="EMBL" id="TGO04910.1"/>
    </source>
</evidence>
<gene>
    <name evidence="3" type="ORF">SERN_2503</name>
</gene>
<dbReference type="Pfam" id="PF00106">
    <property type="entry name" value="adh_short"/>
    <property type="match status" value="1"/>
</dbReference>
<accession>A0A4Z1E0P0</accession>
<dbReference type="SUPFAM" id="SSF51735">
    <property type="entry name" value="NAD(P)-binding Rossmann-fold domains"/>
    <property type="match status" value="1"/>
</dbReference>
<dbReference type="InterPro" id="IPR036291">
    <property type="entry name" value="NAD(P)-bd_dom_sf"/>
</dbReference>
<dbReference type="GO" id="GO:0016020">
    <property type="term" value="C:membrane"/>
    <property type="evidence" value="ECO:0007669"/>
    <property type="project" value="TreeGrafter"/>
</dbReference>
<dbReference type="GO" id="GO:0016491">
    <property type="term" value="F:oxidoreductase activity"/>
    <property type="evidence" value="ECO:0007669"/>
    <property type="project" value="UniProtKB-KW"/>
</dbReference>
<reference evidence="3 4" key="1">
    <citation type="submission" date="2018-11" db="EMBL/GenBank/DDBJ databases">
        <title>Complete genome sequencing of the Actinobacteria Serinibacter sp. K3-2.</title>
        <authorList>
            <person name="Rakitin A.L."/>
            <person name="Beletsky A.V."/>
            <person name="Mardanov A.V."/>
            <person name="Ravin N.V."/>
            <person name="Gromova A.S."/>
            <person name="Filippova S.N."/>
            <person name="Gal'Chenko V.F."/>
        </authorList>
    </citation>
    <scope>NUCLEOTIDE SEQUENCE [LARGE SCALE GENOMIC DNA]</scope>
    <source>
        <strain evidence="3 4">K3-2</strain>
    </source>
</reference>
<name>A0A4Z1E0P0_9MICO</name>
<sequence length="241" mass="23767">MPEQAAPPGSGSGGGSVAGRTVLLAGASSALGARLAQVLGGAGARVLAVARREMPDLADLPGVTTLRADLTDPDAVARLVDRVHDAVGPVDGVLPLVGGWRGGGGIPGQTEDDFRVLEASFTTLRLVTTAFWGDLVASPAARVAIVSSTTVAAPRAGNASYGSLKAASEHWTGALAHGFTVAARGSGGDGAGASELTGAAVVLRVKAVAGLEDVLAARVAALWDEPAAALNGSTHTITPGE</sequence>
<dbReference type="Gene3D" id="3.40.50.720">
    <property type="entry name" value="NAD(P)-binding Rossmann-like Domain"/>
    <property type="match status" value="1"/>
</dbReference>
<keyword evidence="2" id="KW-0560">Oxidoreductase</keyword>
<evidence type="ECO:0000313" key="4">
    <source>
        <dbReference type="Proteomes" id="UP000297318"/>
    </source>
</evidence>
<dbReference type="Proteomes" id="UP000297318">
    <property type="component" value="Unassembled WGS sequence"/>
</dbReference>
<dbReference type="OrthoDB" id="4773823at2"/>